<evidence type="ECO:0000313" key="7">
    <source>
        <dbReference type="EMBL" id="MDT4512385.1"/>
    </source>
</evidence>
<dbReference type="STRING" id="246787.BcellWH2_05060"/>
<dbReference type="PANTHER" id="PTHR42687:SF1">
    <property type="entry name" value="L-THREONINE 3-DEHYDROGENASE, MITOCHONDRIAL"/>
    <property type="match status" value="1"/>
</dbReference>
<dbReference type="GO" id="GO:0008743">
    <property type="term" value="F:L-threonine 3-dehydrogenase activity"/>
    <property type="evidence" value="ECO:0007669"/>
    <property type="project" value="TreeGrafter"/>
</dbReference>
<accession>A0A0P0FW15</accession>
<dbReference type="InterPro" id="IPR001509">
    <property type="entry name" value="Epimerase_deHydtase"/>
</dbReference>
<dbReference type="EMBL" id="JAVSNH010000001">
    <property type="protein sequence ID" value="MDT4512385.1"/>
    <property type="molecule type" value="Genomic_DNA"/>
</dbReference>
<evidence type="ECO:0000313" key="3">
    <source>
        <dbReference type="EMBL" id="ALJ62268.1"/>
    </source>
</evidence>
<organism evidence="3 9">
    <name type="scientific">Bacteroides cellulosilyticus</name>
    <dbReference type="NCBI Taxonomy" id="246787"/>
    <lineage>
        <taxon>Bacteria</taxon>
        <taxon>Pseudomonadati</taxon>
        <taxon>Bacteroidota</taxon>
        <taxon>Bacteroidia</taxon>
        <taxon>Bacteroidales</taxon>
        <taxon>Bacteroidaceae</taxon>
        <taxon>Bacteroides</taxon>
    </lineage>
</organism>
<dbReference type="Pfam" id="PF01370">
    <property type="entry name" value="Epimerase"/>
    <property type="match status" value="1"/>
</dbReference>
<evidence type="ECO:0000313" key="11">
    <source>
        <dbReference type="Proteomes" id="UP000325055"/>
    </source>
</evidence>
<dbReference type="Proteomes" id="UP000061809">
    <property type="component" value="Chromosome"/>
</dbReference>
<reference evidence="6" key="4">
    <citation type="submission" date="2023-03" db="EMBL/GenBank/DDBJ databases">
        <title>DFI Biobank Strains.</title>
        <authorList>
            <person name="Mostad J."/>
            <person name="Paddock L."/>
            <person name="Medina S."/>
            <person name="Waligurski E."/>
            <person name="Barat B."/>
            <person name="Smith R."/>
            <person name="Burgo V."/>
            <person name="Metcalfe C."/>
            <person name="Woodson C."/>
            <person name="Sundararajan A."/>
            <person name="Ramaswamy R."/>
            <person name="Lin H."/>
            <person name="Pamer E.G."/>
        </authorList>
    </citation>
    <scope>NUCLEOTIDE SEQUENCE</scope>
    <source>
        <strain evidence="6">DFI.9.5</strain>
    </source>
</reference>
<reference evidence="7" key="5">
    <citation type="submission" date="2023-08" db="EMBL/GenBank/DDBJ databases">
        <title>Reintroducing virulent viruses to syntetic microbiomes.</title>
        <authorList>
            <person name="Wilde J."/>
            <person name="Boyes R."/>
            <person name="Robinson A.V."/>
            <person name="Daisley B.A."/>
            <person name="Allen-Vercoe E."/>
        </authorList>
    </citation>
    <scope>NUCLEOTIDE SEQUENCE</scope>
    <source>
        <strain evidence="7">225I_12FAA</strain>
    </source>
</reference>
<dbReference type="EMBL" id="JARFID010000006">
    <property type="protein sequence ID" value="MDE8694211.1"/>
    <property type="molecule type" value="Genomic_DNA"/>
</dbReference>
<dbReference type="GO" id="GO:0006567">
    <property type="term" value="P:L-threonine catabolic process"/>
    <property type="evidence" value="ECO:0007669"/>
    <property type="project" value="TreeGrafter"/>
</dbReference>
<dbReference type="EMBL" id="VVYV01000020">
    <property type="protein sequence ID" value="KAA5417733.1"/>
    <property type="molecule type" value="Genomic_DNA"/>
</dbReference>
<reference evidence="11 12" key="3">
    <citation type="journal article" date="2019" name="Nat. Med.">
        <title>A library of human gut bacterial isolates paired with longitudinal multiomics data enables mechanistic microbiome research.</title>
        <authorList>
            <person name="Poyet M."/>
            <person name="Groussin M."/>
            <person name="Gibbons S.M."/>
            <person name="Avila-Pacheco J."/>
            <person name="Jiang X."/>
            <person name="Kearney S.M."/>
            <person name="Perrotta A.R."/>
            <person name="Berdy B."/>
            <person name="Zhao S."/>
            <person name="Lieberman T.D."/>
            <person name="Swanson P.K."/>
            <person name="Smith M."/>
            <person name="Roesemann S."/>
            <person name="Alexander J.E."/>
            <person name="Rich S.A."/>
            <person name="Livny J."/>
            <person name="Vlamakis H."/>
            <person name="Clish C."/>
            <person name="Bullock K."/>
            <person name="Deik A."/>
            <person name="Scott J."/>
            <person name="Pierce K.A."/>
            <person name="Xavier R.J."/>
            <person name="Alm E.J."/>
        </authorList>
    </citation>
    <scope>NUCLEOTIDE SEQUENCE [LARGE SCALE GENOMIC DNA]</scope>
    <source>
        <strain evidence="5 12">BIOML-A6</strain>
        <strain evidence="4 11">BIOML-A7</strain>
    </source>
</reference>
<dbReference type="eggNOG" id="COG0451">
    <property type="taxonomic scope" value="Bacteria"/>
</dbReference>
<evidence type="ECO:0000313" key="9">
    <source>
        <dbReference type="Proteomes" id="UP000061809"/>
    </source>
</evidence>
<evidence type="ECO:0000313" key="6">
    <source>
        <dbReference type="EMBL" id="MDE8694211.1"/>
    </source>
</evidence>
<comment type="similarity">
    <text evidence="1">Belongs to the NAD(P)-dependent epimerase/dehydratase family.</text>
</comment>
<dbReference type="RefSeq" id="WP_007209741.1">
    <property type="nucleotide sequence ID" value="NZ_CABMLT010000004.1"/>
</dbReference>
<dbReference type="PANTHER" id="PTHR42687">
    <property type="entry name" value="L-THREONINE 3-DEHYDROGENASE"/>
    <property type="match status" value="1"/>
</dbReference>
<name>A0A0P0FW15_9BACE</name>
<reference evidence="8 10" key="2">
    <citation type="submission" date="2018-08" db="EMBL/GenBank/DDBJ databases">
        <title>A genome reference for cultivated species of the human gut microbiota.</title>
        <authorList>
            <person name="Zou Y."/>
            <person name="Xue W."/>
            <person name="Luo G."/>
        </authorList>
    </citation>
    <scope>NUCLEOTIDE SEQUENCE [LARGE SCALE GENOMIC DNA]</scope>
    <source>
        <strain evidence="8 10">AF22-3AC</strain>
    </source>
</reference>
<evidence type="ECO:0000256" key="1">
    <source>
        <dbReference type="ARBA" id="ARBA00007637"/>
    </source>
</evidence>
<dbReference type="EMBL" id="QRVJ01000028">
    <property type="protein sequence ID" value="RGS33532.1"/>
    <property type="molecule type" value="Genomic_DNA"/>
</dbReference>
<evidence type="ECO:0000313" key="5">
    <source>
        <dbReference type="EMBL" id="KAA5417733.1"/>
    </source>
</evidence>
<dbReference type="PATRIC" id="fig|246787.4.peg.5224"/>
<protein>
    <submittedName>
        <fullName evidence="4">NAD-dependent epimerase/dehydratase family protein</fullName>
    </submittedName>
    <submittedName>
        <fullName evidence="3">Putative epimerase/dehydratase</fullName>
    </submittedName>
</protein>
<evidence type="ECO:0000313" key="12">
    <source>
        <dbReference type="Proteomes" id="UP000448877"/>
    </source>
</evidence>
<dbReference type="InterPro" id="IPR036291">
    <property type="entry name" value="NAD(P)-bd_dom_sf"/>
</dbReference>
<evidence type="ECO:0000313" key="4">
    <source>
        <dbReference type="EMBL" id="KAA5405261.1"/>
    </source>
</evidence>
<dbReference type="KEGG" id="bcel:BcellWH2_05060"/>
<feature type="domain" description="NAD-dependent epimerase/dehydratase" evidence="2">
    <location>
        <begin position="4"/>
        <end position="243"/>
    </location>
</feature>
<evidence type="ECO:0000313" key="10">
    <source>
        <dbReference type="Proteomes" id="UP000283341"/>
    </source>
</evidence>
<dbReference type="Gene3D" id="3.40.50.720">
    <property type="entry name" value="NAD(P)-binding Rossmann-like Domain"/>
    <property type="match status" value="1"/>
</dbReference>
<proteinExistence type="inferred from homology"/>
<dbReference type="Proteomes" id="UP000283341">
    <property type="component" value="Unassembled WGS sequence"/>
</dbReference>
<dbReference type="EMBL" id="CP012801">
    <property type="protein sequence ID" value="ALJ62268.1"/>
    <property type="molecule type" value="Genomic_DNA"/>
</dbReference>
<evidence type="ECO:0000313" key="8">
    <source>
        <dbReference type="EMBL" id="RGS33532.1"/>
    </source>
</evidence>
<dbReference type="Proteomes" id="UP001266995">
    <property type="component" value="Unassembled WGS sequence"/>
</dbReference>
<dbReference type="SUPFAM" id="SSF51735">
    <property type="entry name" value="NAD(P)-binding Rossmann-fold domains"/>
    <property type="match status" value="1"/>
</dbReference>
<dbReference type="Proteomes" id="UP000325055">
    <property type="component" value="Unassembled WGS sequence"/>
</dbReference>
<sequence>MKNILVIGATGQIGSELTLELRKRYGDDHVIAGYIPSAMPKGELKASGPSAIADVTDRQSIEVVARQFKIDTIYNLAALLSVVAESRPAMAWKIGIDGLWNVLEVAREYGCAVFTPSSIGSFGEATPHVKTPQDTIQRPRTMYGVTKVTTELLSDYYYTKYGVDTRAVRFPGIISNVTPPGGGTTDYAVDIFYSAVKGEKFVCPLKPGTYMDMMYMPDALNAAISLMEAIPTRLKHRNAFNIAAMSFDPEEICREIKKHVPDFEMVYEIDPLKQSIADSWPDSLDDSCAREEWDWKPQYDLESMTVDMLEKLRAKLNK</sequence>
<dbReference type="Proteomes" id="UP001221924">
    <property type="component" value="Unassembled WGS sequence"/>
</dbReference>
<dbReference type="FunFam" id="3.40.50.720:FF:000077">
    <property type="entry name" value="L-threonine 3-dehydrogenase, mitochondrial"/>
    <property type="match status" value="1"/>
</dbReference>
<dbReference type="InterPro" id="IPR051225">
    <property type="entry name" value="NAD(P)_epim/dehydratase"/>
</dbReference>
<dbReference type="EMBL" id="VVYW01000019">
    <property type="protein sequence ID" value="KAA5405261.1"/>
    <property type="molecule type" value="Genomic_DNA"/>
</dbReference>
<gene>
    <name evidence="3" type="ORF">BcellWH2_05060</name>
    <name evidence="8" type="ORF">DWX97_21610</name>
    <name evidence="5" type="ORF">F2Y81_13015</name>
    <name evidence="4" type="ORF">F2Y86_20255</name>
    <name evidence="6" type="ORF">PZH42_08835</name>
    <name evidence="7" type="ORF">RO785_15535</name>
</gene>
<dbReference type="AlphaFoldDB" id="A0A0P0FW15"/>
<evidence type="ECO:0000259" key="2">
    <source>
        <dbReference type="Pfam" id="PF01370"/>
    </source>
</evidence>
<reference evidence="3 9" key="1">
    <citation type="journal article" date="2015" name="Science">
        <title>Genetic determinants of in vivo fitness and diet responsiveness in multiple human gut Bacteroides.</title>
        <authorList>
            <person name="Wu M."/>
            <person name="McNulty N.P."/>
            <person name="Rodionov D.A."/>
            <person name="Khoroshkin M.S."/>
            <person name="Griffin N.W."/>
            <person name="Cheng J."/>
            <person name="Latreille P."/>
            <person name="Kerstetter R.A."/>
            <person name="Terrapon N."/>
            <person name="Henrissat B."/>
            <person name="Osterman A.L."/>
            <person name="Gordon J.I."/>
        </authorList>
    </citation>
    <scope>NUCLEOTIDE SEQUENCE [LARGE SCALE GENOMIC DNA]</scope>
    <source>
        <strain evidence="3 9">WH2</strain>
    </source>
</reference>
<dbReference type="Proteomes" id="UP000448877">
    <property type="component" value="Unassembled WGS sequence"/>
</dbReference>